<keyword evidence="3" id="KW-1185">Reference proteome</keyword>
<feature type="region of interest" description="Disordered" evidence="1">
    <location>
        <begin position="1"/>
        <end position="30"/>
    </location>
</feature>
<sequence length="97" mass="10526">MPATAANGPRSMESESETQRRPSCSGPWNLPVAKGKKFKAPHVFFSFGPRRAASQNDTGFEGWGPNGRCETRPYHGNAETKSPAGRTDDGRAILCFV</sequence>
<gene>
    <name evidence="2" type="ORF">CCUS01_00818</name>
</gene>
<evidence type="ECO:0000256" key="1">
    <source>
        <dbReference type="SAM" id="MobiDB-lite"/>
    </source>
</evidence>
<reference evidence="2" key="1">
    <citation type="submission" date="2016-11" db="EMBL/GenBank/DDBJ databases">
        <title>The genome sequence of Colletotrichum cuscutae.</title>
        <authorList>
            <person name="Baroncelli R."/>
        </authorList>
    </citation>
    <scope>NUCLEOTIDE SEQUENCE</scope>
    <source>
        <strain evidence="2">IMI 304802</strain>
    </source>
</reference>
<proteinExistence type="predicted"/>
<accession>A0AAI9V4M1</accession>
<dbReference type="AlphaFoldDB" id="A0AAI9V4M1"/>
<evidence type="ECO:0000313" key="3">
    <source>
        <dbReference type="Proteomes" id="UP001239213"/>
    </source>
</evidence>
<protein>
    <submittedName>
        <fullName evidence="2">Uncharacterized protein</fullName>
    </submittedName>
</protein>
<feature type="region of interest" description="Disordered" evidence="1">
    <location>
        <begin position="54"/>
        <end position="89"/>
    </location>
</feature>
<name>A0AAI9V4M1_9PEZI</name>
<dbReference type="Proteomes" id="UP001239213">
    <property type="component" value="Unassembled WGS sequence"/>
</dbReference>
<dbReference type="EMBL" id="MPDP01000223">
    <property type="protein sequence ID" value="KAK1470703.1"/>
    <property type="molecule type" value="Genomic_DNA"/>
</dbReference>
<organism evidence="2 3">
    <name type="scientific">Colletotrichum cuscutae</name>
    <dbReference type="NCBI Taxonomy" id="1209917"/>
    <lineage>
        <taxon>Eukaryota</taxon>
        <taxon>Fungi</taxon>
        <taxon>Dikarya</taxon>
        <taxon>Ascomycota</taxon>
        <taxon>Pezizomycotina</taxon>
        <taxon>Sordariomycetes</taxon>
        <taxon>Hypocreomycetidae</taxon>
        <taxon>Glomerellales</taxon>
        <taxon>Glomerellaceae</taxon>
        <taxon>Colletotrichum</taxon>
        <taxon>Colletotrichum acutatum species complex</taxon>
    </lineage>
</organism>
<comment type="caution">
    <text evidence="2">The sequence shown here is derived from an EMBL/GenBank/DDBJ whole genome shotgun (WGS) entry which is preliminary data.</text>
</comment>
<evidence type="ECO:0000313" key="2">
    <source>
        <dbReference type="EMBL" id="KAK1470703.1"/>
    </source>
</evidence>